<dbReference type="EMBL" id="CAJZBQ010000023">
    <property type="protein sequence ID" value="CAG9319751.1"/>
    <property type="molecule type" value="Genomic_DNA"/>
</dbReference>
<dbReference type="Proteomes" id="UP001162131">
    <property type="component" value="Unassembled WGS sequence"/>
</dbReference>
<dbReference type="AlphaFoldDB" id="A0AAU9J369"/>
<reference evidence="2" key="1">
    <citation type="submission" date="2021-09" db="EMBL/GenBank/DDBJ databases">
        <authorList>
            <consortium name="AG Swart"/>
            <person name="Singh M."/>
            <person name="Singh A."/>
            <person name="Seah K."/>
            <person name="Emmerich C."/>
        </authorList>
    </citation>
    <scope>NUCLEOTIDE SEQUENCE</scope>
    <source>
        <strain evidence="2">ATCC30299</strain>
    </source>
</reference>
<evidence type="ECO:0000256" key="1">
    <source>
        <dbReference type="SAM" id="MobiDB-lite"/>
    </source>
</evidence>
<evidence type="ECO:0000313" key="3">
    <source>
        <dbReference type="Proteomes" id="UP001162131"/>
    </source>
</evidence>
<sequence>MNKDNAFNFLSDNNLQSIFSNIDSIFNKDMFQMPGEPFQKNENSNTTNNFSFENSFGDFFKKFENNTETNFNNVETEPLGENNPIQAWTNNDIFELGLKDNQNKPPQPKIETKAVLPEINAPVSAKIDEKPEQKSLFPKKDIKTFSFTKENGKKASPPKIFHLKRPLRPKDENESNTKRIKYEPSTPGQAIKPKPNPPEIKSILNAEKNPTAPSRNSNQFIDLDAKKSKPEPQTPGRSIKPIARSSEKRPSFSSNNSNEKLIIPRTPGPQRQSKPNYQKDLEEKIAEIKRFDEEKRHLEELKKTIEALEEHGGMPCPKIGYECLLELKETFMSVQLKLLKARADQVSILNQFLTISTPDLESRLKKLKIV</sequence>
<comment type="caution">
    <text evidence="2">The sequence shown here is derived from an EMBL/GenBank/DDBJ whole genome shotgun (WGS) entry which is preliminary data.</text>
</comment>
<keyword evidence="3" id="KW-1185">Reference proteome</keyword>
<protein>
    <submittedName>
        <fullName evidence="2">Uncharacterized protein</fullName>
    </submittedName>
</protein>
<gene>
    <name evidence="2" type="ORF">BSTOLATCC_MIC24299</name>
</gene>
<accession>A0AAU9J369</accession>
<feature type="compositionally biased region" description="Polar residues" evidence="1">
    <location>
        <begin position="211"/>
        <end position="220"/>
    </location>
</feature>
<proteinExistence type="predicted"/>
<name>A0AAU9J369_9CILI</name>
<feature type="compositionally biased region" description="Basic and acidic residues" evidence="1">
    <location>
        <begin position="168"/>
        <end position="182"/>
    </location>
</feature>
<organism evidence="2 3">
    <name type="scientific">Blepharisma stoltei</name>
    <dbReference type="NCBI Taxonomy" id="1481888"/>
    <lineage>
        <taxon>Eukaryota</taxon>
        <taxon>Sar</taxon>
        <taxon>Alveolata</taxon>
        <taxon>Ciliophora</taxon>
        <taxon>Postciliodesmatophora</taxon>
        <taxon>Heterotrichea</taxon>
        <taxon>Heterotrichida</taxon>
        <taxon>Blepharismidae</taxon>
        <taxon>Blepharisma</taxon>
    </lineage>
</organism>
<evidence type="ECO:0000313" key="2">
    <source>
        <dbReference type="EMBL" id="CAG9319751.1"/>
    </source>
</evidence>
<feature type="region of interest" description="Disordered" evidence="1">
    <location>
        <begin position="147"/>
        <end position="277"/>
    </location>
</feature>